<evidence type="ECO:0000313" key="3">
    <source>
        <dbReference type="EMBL" id="OGH68653.1"/>
    </source>
</evidence>
<keyword evidence="1" id="KW-0472">Membrane</keyword>
<accession>A0A1F6MAX5</accession>
<evidence type="ECO:0000256" key="1">
    <source>
        <dbReference type="SAM" id="Phobius"/>
    </source>
</evidence>
<sequence>MKRYLGLPKYHLGIIVLYALLIPVLFVLVPGAFRYNFTSNRLGMIAAIVAFTLVAFFYFLRSRKTEKPGLRPGRVASAILYGIAFALPEEIIFRGVIQGFFQAHLNTALAVLLSALIFGIAHLPNDRKLSLLAFLAGLPLGVIFALTNSLLIPTLLHALFVASLELFTRD</sequence>
<reference evidence="3 4" key="1">
    <citation type="journal article" date="2016" name="Nat. Commun.">
        <title>Thousands of microbial genomes shed light on interconnected biogeochemical processes in an aquifer system.</title>
        <authorList>
            <person name="Anantharaman K."/>
            <person name="Brown C.T."/>
            <person name="Hug L.A."/>
            <person name="Sharon I."/>
            <person name="Castelle C.J."/>
            <person name="Probst A.J."/>
            <person name="Thomas B.C."/>
            <person name="Singh A."/>
            <person name="Wilkins M.J."/>
            <person name="Karaoz U."/>
            <person name="Brodie E.L."/>
            <person name="Williams K.H."/>
            <person name="Hubbard S.S."/>
            <person name="Banfield J.F."/>
        </authorList>
    </citation>
    <scope>NUCLEOTIDE SEQUENCE [LARGE SCALE GENOMIC DNA]</scope>
</reference>
<keyword evidence="1" id="KW-0812">Transmembrane</keyword>
<feature type="transmembrane region" description="Helical" evidence="1">
    <location>
        <begin position="100"/>
        <end position="120"/>
    </location>
</feature>
<name>A0A1F6MAX5_9BACT</name>
<gene>
    <name evidence="3" type="ORF">A2754_02280</name>
</gene>
<keyword evidence="1" id="KW-1133">Transmembrane helix</keyword>
<dbReference type="GO" id="GO:0080120">
    <property type="term" value="P:CAAX-box protein maturation"/>
    <property type="evidence" value="ECO:0007669"/>
    <property type="project" value="UniProtKB-ARBA"/>
</dbReference>
<dbReference type="AlphaFoldDB" id="A0A1F6MAX5"/>
<dbReference type="InterPro" id="IPR003675">
    <property type="entry name" value="Rce1/LyrA-like_dom"/>
</dbReference>
<feature type="transmembrane region" description="Helical" evidence="1">
    <location>
        <begin position="72"/>
        <end position="88"/>
    </location>
</feature>
<organism evidence="3 4">
    <name type="scientific">Candidatus Magasanikbacteria bacterium RIFCSPHIGHO2_01_FULL_47_8</name>
    <dbReference type="NCBI Taxonomy" id="1798673"/>
    <lineage>
        <taxon>Bacteria</taxon>
        <taxon>Candidatus Magasanikiibacteriota</taxon>
    </lineage>
</organism>
<dbReference type="Proteomes" id="UP000177953">
    <property type="component" value="Unassembled WGS sequence"/>
</dbReference>
<feature type="domain" description="CAAX prenyl protease 2/Lysostaphin resistance protein A-like" evidence="2">
    <location>
        <begin position="75"/>
        <end position="160"/>
    </location>
</feature>
<feature type="transmembrane region" description="Helical" evidence="1">
    <location>
        <begin position="12"/>
        <end position="35"/>
    </location>
</feature>
<feature type="transmembrane region" description="Helical" evidence="1">
    <location>
        <begin position="132"/>
        <end position="160"/>
    </location>
</feature>
<dbReference type="Pfam" id="PF02517">
    <property type="entry name" value="Rce1-like"/>
    <property type="match status" value="1"/>
</dbReference>
<proteinExistence type="predicted"/>
<protein>
    <recommendedName>
        <fullName evidence="2">CAAX prenyl protease 2/Lysostaphin resistance protein A-like domain-containing protein</fullName>
    </recommendedName>
</protein>
<evidence type="ECO:0000259" key="2">
    <source>
        <dbReference type="Pfam" id="PF02517"/>
    </source>
</evidence>
<dbReference type="PANTHER" id="PTHR43592:SF15">
    <property type="entry name" value="CAAX AMINO TERMINAL PROTEASE FAMILY PROTEIN"/>
    <property type="match status" value="1"/>
</dbReference>
<dbReference type="PANTHER" id="PTHR43592">
    <property type="entry name" value="CAAX AMINO TERMINAL PROTEASE"/>
    <property type="match status" value="1"/>
</dbReference>
<comment type="caution">
    <text evidence="3">The sequence shown here is derived from an EMBL/GenBank/DDBJ whole genome shotgun (WGS) entry which is preliminary data.</text>
</comment>
<feature type="transmembrane region" description="Helical" evidence="1">
    <location>
        <begin position="41"/>
        <end position="60"/>
    </location>
</feature>
<dbReference type="EMBL" id="MFPU01000085">
    <property type="protein sequence ID" value="OGH68653.1"/>
    <property type="molecule type" value="Genomic_DNA"/>
</dbReference>
<dbReference type="GO" id="GO:0004175">
    <property type="term" value="F:endopeptidase activity"/>
    <property type="evidence" value="ECO:0007669"/>
    <property type="project" value="UniProtKB-ARBA"/>
</dbReference>
<evidence type="ECO:0000313" key="4">
    <source>
        <dbReference type="Proteomes" id="UP000177953"/>
    </source>
</evidence>